<comment type="caution">
    <text evidence="1">The sequence shown here is derived from an EMBL/GenBank/DDBJ whole genome shotgun (WGS) entry which is preliminary data.</text>
</comment>
<dbReference type="Gene3D" id="1.10.1740.70">
    <property type="entry name" value="ChaB"/>
    <property type="match status" value="1"/>
</dbReference>
<evidence type="ECO:0000313" key="2">
    <source>
        <dbReference type="Proteomes" id="UP000252085"/>
    </source>
</evidence>
<accession>A0A367RBI4</accession>
<dbReference type="SUPFAM" id="SSF140376">
    <property type="entry name" value="ChaB-like"/>
    <property type="match status" value="1"/>
</dbReference>
<sequence>MPYKQIADLPDAVKENLPKHAQEIFRAAFNSAQEQYGGEERAFRVAWSAVKRDYEKGDDGHWHKKPE</sequence>
<proteinExistence type="predicted"/>
<dbReference type="Proteomes" id="UP000252085">
    <property type="component" value="Unassembled WGS sequence"/>
</dbReference>
<dbReference type="InterPro" id="IPR037205">
    <property type="entry name" value="ChaB_sf"/>
</dbReference>
<evidence type="ECO:0000313" key="1">
    <source>
        <dbReference type="EMBL" id="RCJ33886.1"/>
    </source>
</evidence>
<reference evidence="1 2" key="1">
    <citation type="submission" date="2016-04" db="EMBL/GenBank/DDBJ databases">
        <authorList>
            <person name="Evans L.H."/>
            <person name="Alamgir A."/>
            <person name="Owens N."/>
            <person name="Weber N.D."/>
            <person name="Virtaneva K."/>
            <person name="Barbian K."/>
            <person name="Babar A."/>
            <person name="Rosenke K."/>
        </authorList>
    </citation>
    <scope>NUCLEOTIDE SEQUENCE [LARGE SCALE GENOMIC DNA]</scope>
    <source>
        <strain evidence="1">NIES-2108</strain>
    </source>
</reference>
<protein>
    <submittedName>
        <fullName evidence="1">Cation transporter</fullName>
    </submittedName>
</protein>
<organism evidence="1 2">
    <name type="scientific">Nostoc punctiforme NIES-2108</name>
    <dbReference type="NCBI Taxonomy" id="1356359"/>
    <lineage>
        <taxon>Bacteria</taxon>
        <taxon>Bacillati</taxon>
        <taxon>Cyanobacteriota</taxon>
        <taxon>Cyanophyceae</taxon>
        <taxon>Nostocales</taxon>
        <taxon>Nostocaceae</taxon>
        <taxon>Nostoc</taxon>
    </lineage>
</organism>
<gene>
    <name evidence="1" type="ORF">A6769_24405</name>
</gene>
<dbReference type="InterPro" id="IPR009317">
    <property type="entry name" value="ChaB"/>
</dbReference>
<dbReference type="AlphaFoldDB" id="A0A367RBI4"/>
<dbReference type="Pfam" id="PF06150">
    <property type="entry name" value="ChaB"/>
    <property type="match status" value="1"/>
</dbReference>
<name>A0A367RBI4_NOSPU</name>
<dbReference type="EMBL" id="LXQE01000158">
    <property type="protein sequence ID" value="RCJ33886.1"/>
    <property type="molecule type" value="Genomic_DNA"/>
</dbReference>